<proteinExistence type="predicted"/>
<dbReference type="RefSeq" id="WP_072989028.1">
    <property type="nucleotide sequence ID" value="NZ_FQZB01000012.1"/>
</dbReference>
<dbReference type="EMBL" id="FQZB01000012">
    <property type="protein sequence ID" value="SHJ92858.1"/>
    <property type="molecule type" value="Genomic_DNA"/>
</dbReference>
<keyword evidence="3" id="KW-1185">Reference proteome</keyword>
<name>A0A1M6NAY0_9CLOT</name>
<feature type="chain" id="PRO_5012274418" description="Lipoprotein" evidence="1">
    <location>
        <begin position="26"/>
        <end position="112"/>
    </location>
</feature>
<evidence type="ECO:0000256" key="1">
    <source>
        <dbReference type="SAM" id="SignalP"/>
    </source>
</evidence>
<sequence length="112" mass="12061">MIKKKLLTIGIGLAISTGCSVQAFALDKNTNKVDNYKAKVESKIKDAIKANGLAKQTAELQARAAKLGIDTTGLTNDQIAAKIKDTVKTNDVKKAGTSKTKNFKKEKKLNKL</sequence>
<dbReference type="PROSITE" id="PS51257">
    <property type="entry name" value="PROKAR_LIPOPROTEIN"/>
    <property type="match status" value="1"/>
</dbReference>
<evidence type="ECO:0000313" key="2">
    <source>
        <dbReference type="EMBL" id="SHJ92858.1"/>
    </source>
</evidence>
<organism evidence="2 3">
    <name type="scientific">Clostridium cavendishii DSM 21758</name>
    <dbReference type="NCBI Taxonomy" id="1121302"/>
    <lineage>
        <taxon>Bacteria</taxon>
        <taxon>Bacillati</taxon>
        <taxon>Bacillota</taxon>
        <taxon>Clostridia</taxon>
        <taxon>Eubacteriales</taxon>
        <taxon>Clostridiaceae</taxon>
        <taxon>Clostridium</taxon>
    </lineage>
</organism>
<reference evidence="2 3" key="1">
    <citation type="submission" date="2016-11" db="EMBL/GenBank/DDBJ databases">
        <authorList>
            <person name="Jaros S."/>
            <person name="Januszkiewicz K."/>
            <person name="Wedrychowicz H."/>
        </authorList>
    </citation>
    <scope>NUCLEOTIDE SEQUENCE [LARGE SCALE GENOMIC DNA]</scope>
    <source>
        <strain evidence="2 3">DSM 21758</strain>
    </source>
</reference>
<keyword evidence="1" id="KW-0732">Signal</keyword>
<feature type="signal peptide" evidence="1">
    <location>
        <begin position="1"/>
        <end position="25"/>
    </location>
</feature>
<accession>A0A1M6NAY0</accession>
<evidence type="ECO:0008006" key="4">
    <source>
        <dbReference type="Google" id="ProtNLM"/>
    </source>
</evidence>
<protein>
    <recommendedName>
        <fullName evidence="4">Lipoprotein</fullName>
    </recommendedName>
</protein>
<gene>
    <name evidence="2" type="ORF">SAMN02745163_02849</name>
</gene>
<evidence type="ECO:0000313" key="3">
    <source>
        <dbReference type="Proteomes" id="UP000184310"/>
    </source>
</evidence>
<dbReference type="AlphaFoldDB" id="A0A1M6NAY0"/>
<dbReference type="Proteomes" id="UP000184310">
    <property type="component" value="Unassembled WGS sequence"/>
</dbReference>
<dbReference type="OrthoDB" id="1911633at2"/>